<keyword evidence="1" id="KW-0802">TPR repeat</keyword>
<dbReference type="EC" id="3.4.-.-" evidence="2"/>
<dbReference type="GO" id="GO:0006508">
    <property type="term" value="P:proteolysis"/>
    <property type="evidence" value="ECO:0007669"/>
    <property type="project" value="UniProtKB-KW"/>
</dbReference>
<dbReference type="PANTHER" id="PTHR44366">
    <property type="entry name" value="UDP-N-ACETYLGLUCOSAMINE--PEPTIDE N-ACETYLGLUCOSAMINYLTRANSFERASE 110 KDA SUBUNIT"/>
    <property type="match status" value="1"/>
</dbReference>
<organism evidence="2 5">
    <name type="scientific">Paraburkholderia rhynchosiae</name>
    <dbReference type="NCBI Taxonomy" id="487049"/>
    <lineage>
        <taxon>Bacteria</taxon>
        <taxon>Pseudomonadati</taxon>
        <taxon>Pseudomonadota</taxon>
        <taxon>Betaproteobacteria</taxon>
        <taxon>Burkholderiales</taxon>
        <taxon>Burkholderiaceae</taxon>
        <taxon>Paraburkholderia</taxon>
    </lineage>
</organism>
<name>A0A2N7WJ29_9BURK</name>
<dbReference type="PROSITE" id="PS50005">
    <property type="entry name" value="TPR"/>
    <property type="match status" value="1"/>
</dbReference>
<keyword evidence="4" id="KW-1185">Reference proteome</keyword>
<dbReference type="PANTHER" id="PTHR44366:SF1">
    <property type="entry name" value="UDP-N-ACETYLGLUCOSAMINE--PEPTIDE N-ACETYLGLUCOSAMINYLTRANSFERASE 110 KDA SUBUNIT"/>
    <property type="match status" value="1"/>
</dbReference>
<keyword evidence="2" id="KW-0645">Protease</keyword>
<sequence>MHELNTASAAKWSNVQKHFEAGELFEASTFIADWLTTAPADANAATAQAQLLRLCGQYQHAQAALDRAFVAAPEHGPACLEAARLAAQLGELERGLHCFERAHRAMPDATRWLGEWTALAHRAQPESAVEVAKRWCEAAPEAAEAWFALGLAHQQANAFDASLDAYQQALALNPDLPMLRNNLVALHYSRGENEAALRIGMEALRAEPDHALAWTNLANVSLKLHEPAKALIAARRAVTLAPDYSLALLALSNAARESQLWDEAFEAAVRAAKAPGVDPQVQFSVAMLQLMRGDYRNGWINFEARWSGSPELKSVAPFCPERRWRGEALAGKTLLVWGEQGFGDAIQFIRFLPLMAERARAAGGTVICCCFPPLYELFKRSLGECDIEVLHSDTPRLPPFDYQIPLGSLPLALEVTLESLHAPPSYLRADARRVSRWRDQMGSNAPIQVGLVWTGSRGHQRNALRAIAPESYAQTFAGIDGVEFHNLQPGAADDLAIMATHGLHVIDRSGEWQNFDDTAALVCSLDLVVTVCTSVAHLAGALRVPTWLLLDVNPHWLWMLERDDSPWYPSMQIYRQAQYREWLPVLGRVKADLVAMTERRLAAD</sequence>
<dbReference type="InterPro" id="IPR019734">
    <property type="entry name" value="TPR_rpt"/>
</dbReference>
<dbReference type="SMART" id="SM00028">
    <property type="entry name" value="TPR"/>
    <property type="match status" value="5"/>
</dbReference>
<dbReference type="RefSeq" id="WP_102633471.1">
    <property type="nucleotide sequence ID" value="NZ_CADIJZ010000014.1"/>
</dbReference>
<dbReference type="InterPro" id="IPR011990">
    <property type="entry name" value="TPR-like_helical_dom_sf"/>
</dbReference>
<keyword evidence="2" id="KW-0378">Hydrolase</keyword>
<protein>
    <submittedName>
        <fullName evidence="2">Beta-barrel assembly-enhancing protease</fullName>
        <ecNumber evidence="2">3.4.-.-</ecNumber>
    </submittedName>
</protein>
<evidence type="ECO:0000256" key="1">
    <source>
        <dbReference type="PROSITE-ProRule" id="PRU00339"/>
    </source>
</evidence>
<dbReference type="Pfam" id="PF13432">
    <property type="entry name" value="TPR_16"/>
    <property type="match status" value="1"/>
</dbReference>
<dbReference type="SUPFAM" id="SSF48452">
    <property type="entry name" value="TPR-like"/>
    <property type="match status" value="1"/>
</dbReference>
<dbReference type="InterPro" id="IPR037919">
    <property type="entry name" value="OGT"/>
</dbReference>
<dbReference type="GO" id="GO:0008233">
    <property type="term" value="F:peptidase activity"/>
    <property type="evidence" value="ECO:0007669"/>
    <property type="project" value="UniProtKB-KW"/>
</dbReference>
<gene>
    <name evidence="2" type="primary">bepA_6</name>
    <name evidence="3" type="ORF">C0Z16_17970</name>
    <name evidence="2" type="ORF">LMG27174_03903</name>
</gene>
<reference evidence="3 4" key="1">
    <citation type="submission" date="2018-01" db="EMBL/GenBank/DDBJ databases">
        <title>Whole genome analyses suggest that Burkholderia sensu lato contains two further novel genera in the rhizoxinica-symbiotica group Mycetohabitans gen. nov., and Trinickia gen. nov.: implications for the evolution of diazotrophy and nodulation in the Burkholderiaceae.</title>
        <authorList>
            <person name="Estrada-de los Santos P."/>
            <person name="Palmer M."/>
            <person name="Chavez-Ramirez B."/>
            <person name="Beukes C."/>
            <person name="Steenkamp E.T."/>
            <person name="Hirsch A.M."/>
            <person name="Manyaka P."/>
            <person name="Maluk M."/>
            <person name="Lafos M."/>
            <person name="Crook M."/>
            <person name="Gross E."/>
            <person name="Simon M.F."/>
            <person name="Bueno dos Reis Junior F."/>
            <person name="Poole P.S."/>
            <person name="Venter S.N."/>
            <person name="James E.K."/>
        </authorList>
    </citation>
    <scope>NUCLEOTIDE SEQUENCE [LARGE SCALE GENOMIC DNA]</scope>
    <source>
        <strain evidence="3 4">WSM 3937</strain>
    </source>
</reference>
<evidence type="ECO:0000313" key="4">
    <source>
        <dbReference type="Proteomes" id="UP000235659"/>
    </source>
</evidence>
<dbReference type="PROSITE" id="PS50293">
    <property type="entry name" value="TPR_REGION"/>
    <property type="match status" value="1"/>
</dbReference>
<reference evidence="2 5" key="2">
    <citation type="submission" date="2020-04" db="EMBL/GenBank/DDBJ databases">
        <authorList>
            <person name="De Canck E."/>
        </authorList>
    </citation>
    <scope>NUCLEOTIDE SEQUENCE [LARGE SCALE GENOMIC DNA]</scope>
    <source>
        <strain evidence="2 5">LMG 27174</strain>
    </source>
</reference>
<feature type="repeat" description="TPR" evidence="1">
    <location>
        <begin position="143"/>
        <end position="176"/>
    </location>
</feature>
<evidence type="ECO:0000313" key="2">
    <source>
        <dbReference type="EMBL" id="CAB3705280.1"/>
    </source>
</evidence>
<dbReference type="SUPFAM" id="SSF53756">
    <property type="entry name" value="UDP-Glycosyltransferase/glycogen phosphorylase"/>
    <property type="match status" value="1"/>
</dbReference>
<accession>A0A2N7WJ29</accession>
<dbReference type="GO" id="GO:0097363">
    <property type="term" value="F:protein O-acetylglucosaminyltransferase activity"/>
    <property type="evidence" value="ECO:0007669"/>
    <property type="project" value="TreeGrafter"/>
</dbReference>
<dbReference type="Proteomes" id="UP000235659">
    <property type="component" value="Unassembled WGS sequence"/>
</dbReference>
<dbReference type="Gene3D" id="1.25.40.10">
    <property type="entry name" value="Tetratricopeptide repeat domain"/>
    <property type="match status" value="1"/>
</dbReference>
<dbReference type="EMBL" id="CADIJZ010000014">
    <property type="protein sequence ID" value="CAB3705280.1"/>
    <property type="molecule type" value="Genomic_DNA"/>
</dbReference>
<evidence type="ECO:0000313" key="3">
    <source>
        <dbReference type="EMBL" id="PMS29466.1"/>
    </source>
</evidence>
<dbReference type="EMBL" id="PNXY01000012">
    <property type="protein sequence ID" value="PMS29466.1"/>
    <property type="molecule type" value="Genomic_DNA"/>
</dbReference>
<evidence type="ECO:0000313" key="5">
    <source>
        <dbReference type="Proteomes" id="UP000494205"/>
    </source>
</evidence>
<dbReference type="Pfam" id="PF00515">
    <property type="entry name" value="TPR_1"/>
    <property type="match status" value="1"/>
</dbReference>
<dbReference type="OrthoDB" id="9814129at2"/>
<proteinExistence type="predicted"/>
<dbReference type="AlphaFoldDB" id="A0A2N7WJ29"/>
<dbReference type="Proteomes" id="UP000494205">
    <property type="component" value="Unassembled WGS sequence"/>
</dbReference>
<dbReference type="GO" id="GO:0006493">
    <property type="term" value="P:protein O-linked glycosylation"/>
    <property type="evidence" value="ECO:0007669"/>
    <property type="project" value="InterPro"/>
</dbReference>
<dbReference type="Gene3D" id="3.40.50.2000">
    <property type="entry name" value="Glycogen Phosphorylase B"/>
    <property type="match status" value="1"/>
</dbReference>